<organism evidence="1 2">
    <name type="scientific">Lentithecium fluviatile CBS 122367</name>
    <dbReference type="NCBI Taxonomy" id="1168545"/>
    <lineage>
        <taxon>Eukaryota</taxon>
        <taxon>Fungi</taxon>
        <taxon>Dikarya</taxon>
        <taxon>Ascomycota</taxon>
        <taxon>Pezizomycotina</taxon>
        <taxon>Dothideomycetes</taxon>
        <taxon>Pleosporomycetidae</taxon>
        <taxon>Pleosporales</taxon>
        <taxon>Massarineae</taxon>
        <taxon>Lentitheciaceae</taxon>
        <taxon>Lentithecium</taxon>
    </lineage>
</organism>
<reference evidence="1" key="1">
    <citation type="journal article" date="2020" name="Stud. Mycol.">
        <title>101 Dothideomycetes genomes: a test case for predicting lifestyles and emergence of pathogens.</title>
        <authorList>
            <person name="Haridas S."/>
            <person name="Albert R."/>
            <person name="Binder M."/>
            <person name="Bloem J."/>
            <person name="Labutti K."/>
            <person name="Salamov A."/>
            <person name="Andreopoulos B."/>
            <person name="Baker S."/>
            <person name="Barry K."/>
            <person name="Bills G."/>
            <person name="Bluhm B."/>
            <person name="Cannon C."/>
            <person name="Castanera R."/>
            <person name="Culley D."/>
            <person name="Daum C."/>
            <person name="Ezra D."/>
            <person name="Gonzalez J."/>
            <person name="Henrissat B."/>
            <person name="Kuo A."/>
            <person name="Liang C."/>
            <person name="Lipzen A."/>
            <person name="Lutzoni F."/>
            <person name="Magnuson J."/>
            <person name="Mondo S."/>
            <person name="Nolan M."/>
            <person name="Ohm R."/>
            <person name="Pangilinan J."/>
            <person name="Park H.-J."/>
            <person name="Ramirez L."/>
            <person name="Alfaro M."/>
            <person name="Sun H."/>
            <person name="Tritt A."/>
            <person name="Yoshinaga Y."/>
            <person name="Zwiers L.-H."/>
            <person name="Turgeon B."/>
            <person name="Goodwin S."/>
            <person name="Spatafora J."/>
            <person name="Crous P."/>
            <person name="Grigoriev I."/>
        </authorList>
    </citation>
    <scope>NUCLEOTIDE SEQUENCE</scope>
    <source>
        <strain evidence="1">CBS 122367</strain>
    </source>
</reference>
<dbReference type="Proteomes" id="UP000799291">
    <property type="component" value="Unassembled WGS sequence"/>
</dbReference>
<dbReference type="EMBL" id="MU005575">
    <property type="protein sequence ID" value="KAF2687055.1"/>
    <property type="molecule type" value="Genomic_DNA"/>
</dbReference>
<sequence>MRSCLRPVKGRHVAVSRARLPCNRPQTRASSMVERPMSAGRAACCQRRAMATGRQFDSALESHVPFENRPAVVSWLEWARSLRRQEPRSAVDAGAPAQTTNHHGQCMGCQAATSDALGLRTQIWSPHLRQPPAAHQIPPGALSPYCAVLETSSPPSPRLRYCP</sequence>
<gene>
    <name evidence="1" type="ORF">K458DRAFT_185156</name>
</gene>
<protein>
    <submittedName>
        <fullName evidence="1">Uncharacterized protein</fullName>
    </submittedName>
</protein>
<dbReference type="AlphaFoldDB" id="A0A6G1JA65"/>
<evidence type="ECO:0000313" key="2">
    <source>
        <dbReference type="Proteomes" id="UP000799291"/>
    </source>
</evidence>
<name>A0A6G1JA65_9PLEO</name>
<accession>A0A6G1JA65</accession>
<keyword evidence="2" id="KW-1185">Reference proteome</keyword>
<proteinExistence type="predicted"/>
<evidence type="ECO:0000313" key="1">
    <source>
        <dbReference type="EMBL" id="KAF2687055.1"/>
    </source>
</evidence>